<dbReference type="SMART" id="SM00331">
    <property type="entry name" value="PP2C_SIG"/>
    <property type="match status" value="1"/>
</dbReference>
<dbReference type="Gene3D" id="3.40.50.2300">
    <property type="match status" value="1"/>
</dbReference>
<dbReference type="PANTHER" id="PTHR43156:SF2">
    <property type="entry name" value="STAGE II SPORULATION PROTEIN E"/>
    <property type="match status" value="1"/>
</dbReference>
<dbReference type="InterPro" id="IPR036457">
    <property type="entry name" value="PPM-type-like_dom_sf"/>
</dbReference>
<dbReference type="Gene3D" id="3.30.565.10">
    <property type="entry name" value="Histidine kinase-like ATPase, C-terminal domain"/>
    <property type="match status" value="1"/>
</dbReference>
<evidence type="ECO:0000313" key="5">
    <source>
        <dbReference type="Proteomes" id="UP001234343"/>
    </source>
</evidence>
<dbReference type="SUPFAM" id="SSF52172">
    <property type="entry name" value="CheY-like"/>
    <property type="match status" value="1"/>
</dbReference>
<dbReference type="InterPro" id="IPR003594">
    <property type="entry name" value="HATPase_dom"/>
</dbReference>
<name>A0ABT7SUU9_9ALTE</name>
<dbReference type="EMBL" id="JAUCBP010000006">
    <property type="protein sequence ID" value="MDM7859963.1"/>
    <property type="molecule type" value="Genomic_DNA"/>
</dbReference>
<dbReference type="InterPro" id="IPR036890">
    <property type="entry name" value="HATPase_C_sf"/>
</dbReference>
<sequence>MRVLVVDDESINRFLLVHMLEEQGYLDIYEARSGHEALLLAEKIKPDLILLDVVMPGMDGLEVATRLKSTNDVVYLPIIFITSLDEKDTVVRCLDVGGDDFVSKPFDKTVVLAKVKAHLRTRELSTNINAQNQELKYFRHTVEREHEIIEHIFSKAIINNPAVTPFFDYRNIPATEFSGDVFLCESSPNGGLYFLIGDFTGHGLASAIGALPVTRAFQAMASKGLSVSEIASTLNRTLENLLPIHMFFAAAIVEVNENGRRFSVWNGGMPDLLLQGPDGQLEKRFSSQHMALGILDNHEFEDDDEVFEAAPGSRILAYTDGLIELTNESGEMFGEVGLEKLFIGNPHISVEDLTAHMRDFMGETEAHDDVTLTLYQCQDLSSLRKDNVVTPLPFRVNVDLGPTLLRSGESIQHFIDLICSQLGLSWIRSDLFTILTELYSNALEHGVLGISSSMKRTSEGFIEYYTLRSERLEQLTEGFVKLEASFDPSQRRLQLLVTDSGKGFDIDNMPEPDPEQSFGRGIAMLNTLCETVEFFNKGTTAKVTLAL</sequence>
<dbReference type="Proteomes" id="UP001234343">
    <property type="component" value="Unassembled WGS sequence"/>
</dbReference>
<gene>
    <name evidence="4" type="ORF">QTP81_05065</name>
</gene>
<dbReference type="SMART" id="SM00448">
    <property type="entry name" value="REC"/>
    <property type="match status" value="1"/>
</dbReference>
<dbReference type="InterPro" id="IPR011006">
    <property type="entry name" value="CheY-like_superfamily"/>
</dbReference>
<proteinExistence type="predicted"/>
<dbReference type="InterPro" id="IPR001789">
    <property type="entry name" value="Sig_transdc_resp-reg_receiver"/>
</dbReference>
<dbReference type="CDD" id="cd16936">
    <property type="entry name" value="HATPase_RsbW-like"/>
    <property type="match status" value="1"/>
</dbReference>
<keyword evidence="1" id="KW-0378">Hydrolase</keyword>
<dbReference type="Gene3D" id="3.60.40.10">
    <property type="entry name" value="PPM-type phosphatase domain"/>
    <property type="match status" value="1"/>
</dbReference>
<dbReference type="Pfam" id="PF00072">
    <property type="entry name" value="Response_reg"/>
    <property type="match status" value="1"/>
</dbReference>
<evidence type="ECO:0000256" key="2">
    <source>
        <dbReference type="PROSITE-ProRule" id="PRU00169"/>
    </source>
</evidence>
<evidence type="ECO:0000313" key="4">
    <source>
        <dbReference type="EMBL" id="MDM7859963.1"/>
    </source>
</evidence>
<accession>A0ABT7SUU9</accession>
<keyword evidence="2" id="KW-0597">Phosphoprotein</keyword>
<dbReference type="InterPro" id="IPR001932">
    <property type="entry name" value="PPM-type_phosphatase-like_dom"/>
</dbReference>
<dbReference type="SUPFAM" id="SSF55874">
    <property type="entry name" value="ATPase domain of HSP90 chaperone/DNA topoisomerase II/histidine kinase"/>
    <property type="match status" value="1"/>
</dbReference>
<comment type="caution">
    <text evidence="4">The sequence shown here is derived from an EMBL/GenBank/DDBJ whole genome shotgun (WGS) entry which is preliminary data.</text>
</comment>
<dbReference type="PROSITE" id="PS50110">
    <property type="entry name" value="RESPONSE_REGULATORY"/>
    <property type="match status" value="1"/>
</dbReference>
<protein>
    <submittedName>
        <fullName evidence="4">Fused response regulator/phosphatase</fullName>
    </submittedName>
</protein>
<reference evidence="4 5" key="1">
    <citation type="submission" date="2023-06" db="EMBL/GenBank/DDBJ databases">
        <title>Alteromonas sp. ASW11-36 isolated from intertidal sand.</title>
        <authorList>
            <person name="Li Y."/>
        </authorList>
    </citation>
    <scope>NUCLEOTIDE SEQUENCE [LARGE SCALE GENOMIC DNA]</scope>
    <source>
        <strain evidence="4 5">ASW11-36</strain>
    </source>
</reference>
<dbReference type="PANTHER" id="PTHR43156">
    <property type="entry name" value="STAGE II SPORULATION PROTEIN E-RELATED"/>
    <property type="match status" value="1"/>
</dbReference>
<evidence type="ECO:0000259" key="3">
    <source>
        <dbReference type="PROSITE" id="PS50110"/>
    </source>
</evidence>
<keyword evidence="5" id="KW-1185">Reference proteome</keyword>
<dbReference type="RefSeq" id="WP_289364159.1">
    <property type="nucleotide sequence ID" value="NZ_JAUCBP010000006.1"/>
</dbReference>
<organism evidence="4 5">
    <name type="scientific">Alteromonas arenosi</name>
    <dbReference type="NCBI Taxonomy" id="3055817"/>
    <lineage>
        <taxon>Bacteria</taxon>
        <taxon>Pseudomonadati</taxon>
        <taxon>Pseudomonadota</taxon>
        <taxon>Gammaproteobacteria</taxon>
        <taxon>Alteromonadales</taxon>
        <taxon>Alteromonadaceae</taxon>
        <taxon>Alteromonas/Salinimonas group</taxon>
        <taxon>Alteromonas</taxon>
    </lineage>
</organism>
<feature type="domain" description="Response regulatory" evidence="3">
    <location>
        <begin position="2"/>
        <end position="119"/>
    </location>
</feature>
<dbReference type="Pfam" id="PF13581">
    <property type="entry name" value="HATPase_c_2"/>
    <property type="match status" value="1"/>
</dbReference>
<dbReference type="InterPro" id="IPR052016">
    <property type="entry name" value="Bact_Sigma-Reg"/>
</dbReference>
<evidence type="ECO:0000256" key="1">
    <source>
        <dbReference type="ARBA" id="ARBA00022801"/>
    </source>
</evidence>
<dbReference type="Pfam" id="PF07228">
    <property type="entry name" value="SpoIIE"/>
    <property type="match status" value="1"/>
</dbReference>
<feature type="modified residue" description="4-aspartylphosphate" evidence="2">
    <location>
        <position position="52"/>
    </location>
</feature>